<keyword evidence="2" id="KW-1185">Reference proteome</keyword>
<dbReference type="AlphaFoldDB" id="L5KL44"/>
<sequence length="112" mass="12201">MALPPRPATFPHTTLLLLPAERALRENECHHVFTCQMAGGPGTPIKLEIVQVGAKYQEAQGQGLLVVLFALVLANPPVYVTGMDQDGPVTVNNSKFLVLNAQNYPWLTNHTV</sequence>
<organism evidence="1 2">
    <name type="scientific">Pteropus alecto</name>
    <name type="common">Black flying fox</name>
    <dbReference type="NCBI Taxonomy" id="9402"/>
    <lineage>
        <taxon>Eukaryota</taxon>
        <taxon>Metazoa</taxon>
        <taxon>Chordata</taxon>
        <taxon>Craniata</taxon>
        <taxon>Vertebrata</taxon>
        <taxon>Euteleostomi</taxon>
        <taxon>Mammalia</taxon>
        <taxon>Eutheria</taxon>
        <taxon>Laurasiatheria</taxon>
        <taxon>Chiroptera</taxon>
        <taxon>Yinpterochiroptera</taxon>
        <taxon>Pteropodoidea</taxon>
        <taxon>Pteropodidae</taxon>
        <taxon>Pteropodinae</taxon>
        <taxon>Pteropus</taxon>
    </lineage>
</organism>
<keyword evidence="1" id="KW-0812">Transmembrane</keyword>
<name>L5KL44_PTEAL</name>
<reference evidence="2" key="1">
    <citation type="journal article" date="2013" name="Science">
        <title>Comparative analysis of bat genomes provides insight into the evolution of flight and immunity.</title>
        <authorList>
            <person name="Zhang G."/>
            <person name="Cowled C."/>
            <person name="Shi Z."/>
            <person name="Huang Z."/>
            <person name="Bishop-Lilly K.A."/>
            <person name="Fang X."/>
            <person name="Wynne J.W."/>
            <person name="Xiong Z."/>
            <person name="Baker M.L."/>
            <person name="Zhao W."/>
            <person name="Tachedjian M."/>
            <person name="Zhu Y."/>
            <person name="Zhou P."/>
            <person name="Jiang X."/>
            <person name="Ng J."/>
            <person name="Yang L."/>
            <person name="Wu L."/>
            <person name="Xiao J."/>
            <person name="Feng Y."/>
            <person name="Chen Y."/>
            <person name="Sun X."/>
            <person name="Zhang Y."/>
            <person name="Marsh G.A."/>
            <person name="Crameri G."/>
            <person name="Broder C.C."/>
            <person name="Frey K.G."/>
            <person name="Wang L.F."/>
            <person name="Wang J."/>
        </authorList>
    </citation>
    <scope>NUCLEOTIDE SEQUENCE [LARGE SCALE GENOMIC DNA]</scope>
</reference>
<keyword evidence="1" id="KW-0472">Membrane</keyword>
<dbReference type="InParanoid" id="L5KL44"/>
<dbReference type="InterPro" id="IPR042864">
    <property type="entry name" value="TMEM25"/>
</dbReference>
<dbReference type="GO" id="GO:0090394">
    <property type="term" value="P:negative regulation of excitatory postsynaptic potential"/>
    <property type="evidence" value="ECO:0007669"/>
    <property type="project" value="TreeGrafter"/>
</dbReference>
<evidence type="ECO:0000313" key="1">
    <source>
        <dbReference type="EMBL" id="ELK12042.1"/>
    </source>
</evidence>
<accession>L5KL44</accession>
<dbReference type="PANTHER" id="PTHR47224">
    <property type="entry name" value="TRANSMEMBRANE PROTEIN 25"/>
    <property type="match status" value="1"/>
</dbReference>
<dbReference type="STRING" id="9402.L5KL44"/>
<protein>
    <submittedName>
        <fullName evidence="1">Transmembrane protein 25</fullName>
    </submittedName>
</protein>
<gene>
    <name evidence="1" type="ORF">PAL_GLEAN10001959</name>
</gene>
<evidence type="ECO:0000313" key="2">
    <source>
        <dbReference type="Proteomes" id="UP000010552"/>
    </source>
</evidence>
<dbReference type="EMBL" id="KB030665">
    <property type="protein sequence ID" value="ELK12042.1"/>
    <property type="molecule type" value="Genomic_DNA"/>
</dbReference>
<dbReference type="PANTHER" id="PTHR47224:SF1">
    <property type="entry name" value="TRANSMEMBRANE PROTEIN 25"/>
    <property type="match status" value="1"/>
</dbReference>
<proteinExistence type="predicted"/>
<dbReference type="Proteomes" id="UP000010552">
    <property type="component" value="Unassembled WGS sequence"/>
</dbReference>